<reference evidence="18" key="1">
    <citation type="submission" date="2015-02" db="EMBL/GenBank/DDBJ databases">
        <title>Genome sequencing for Strongylocentrotus purpuratus.</title>
        <authorList>
            <person name="Murali S."/>
            <person name="Liu Y."/>
            <person name="Vee V."/>
            <person name="English A."/>
            <person name="Wang M."/>
            <person name="Skinner E."/>
            <person name="Han Y."/>
            <person name="Muzny D.M."/>
            <person name="Worley K.C."/>
            <person name="Gibbs R.A."/>
        </authorList>
    </citation>
    <scope>NUCLEOTIDE SEQUENCE</scope>
</reference>
<dbReference type="PANTHER" id="PTHR12916:SF4">
    <property type="entry name" value="UNINFLATABLE, ISOFORM C"/>
    <property type="match status" value="1"/>
</dbReference>
<dbReference type="PROSITE" id="PS01186">
    <property type="entry name" value="EGF_2"/>
    <property type="match status" value="1"/>
</dbReference>
<evidence type="ECO:0000256" key="12">
    <source>
        <dbReference type="SAM" id="Phobius"/>
    </source>
</evidence>
<dbReference type="PRINTS" id="PR00010">
    <property type="entry name" value="EGFBLOOD"/>
</dbReference>
<evidence type="ECO:0000259" key="15">
    <source>
        <dbReference type="PROSITE" id="PS50835"/>
    </source>
</evidence>
<dbReference type="InterPro" id="IPR003961">
    <property type="entry name" value="FN3_dom"/>
</dbReference>
<protein>
    <submittedName>
        <fullName evidence="17">Uncharacterized protein</fullName>
    </submittedName>
</protein>
<evidence type="ECO:0000256" key="13">
    <source>
        <dbReference type="SAM" id="SignalP"/>
    </source>
</evidence>
<feature type="chain" id="PRO_5029917949" evidence="13">
    <location>
        <begin position="24"/>
        <end position="893"/>
    </location>
</feature>
<feature type="domain" description="Fibronectin type-III" evidence="16">
    <location>
        <begin position="546"/>
        <end position="648"/>
    </location>
</feature>
<evidence type="ECO:0000256" key="3">
    <source>
        <dbReference type="ARBA" id="ARBA00022692"/>
    </source>
</evidence>
<dbReference type="InterPro" id="IPR013783">
    <property type="entry name" value="Ig-like_fold"/>
</dbReference>
<accession>A0A7M7PHQ5</accession>
<keyword evidence="18" id="KW-1185">Reference proteome</keyword>
<evidence type="ECO:0000256" key="7">
    <source>
        <dbReference type="ARBA" id="ARBA00022989"/>
    </source>
</evidence>
<dbReference type="Pfam" id="PF12661">
    <property type="entry name" value="hEGF"/>
    <property type="match status" value="1"/>
</dbReference>
<keyword evidence="3 12" id="KW-0812">Transmembrane</keyword>
<feature type="domain" description="EGF-like" evidence="14">
    <location>
        <begin position="63"/>
        <end position="99"/>
    </location>
</feature>
<dbReference type="SUPFAM" id="SSF48726">
    <property type="entry name" value="Immunoglobulin"/>
    <property type="match status" value="2"/>
</dbReference>
<evidence type="ECO:0000256" key="8">
    <source>
        <dbReference type="ARBA" id="ARBA00023136"/>
    </source>
</evidence>
<dbReference type="FunFam" id="2.10.25.10:FF:000434">
    <property type="entry name" value="Predicted protein"/>
    <property type="match status" value="1"/>
</dbReference>
<dbReference type="GO" id="GO:0120025">
    <property type="term" value="C:plasma membrane bounded cell projection"/>
    <property type="evidence" value="ECO:0007669"/>
    <property type="project" value="UniProtKB-ARBA"/>
</dbReference>
<keyword evidence="4 13" id="KW-0732">Signal</keyword>
<feature type="disulfide bond" evidence="11">
    <location>
        <begin position="51"/>
        <end position="60"/>
    </location>
</feature>
<reference evidence="17" key="2">
    <citation type="submission" date="2021-01" db="UniProtKB">
        <authorList>
            <consortium name="EnsemblMetazoa"/>
        </authorList>
    </citation>
    <scope>IDENTIFICATION</scope>
</reference>
<dbReference type="Gene3D" id="2.60.40.10">
    <property type="entry name" value="Immunoglobulins"/>
    <property type="match status" value="5"/>
</dbReference>
<dbReference type="OrthoDB" id="5984158at2759"/>
<evidence type="ECO:0000256" key="5">
    <source>
        <dbReference type="ARBA" id="ARBA00022737"/>
    </source>
</evidence>
<dbReference type="Gene3D" id="2.10.25.10">
    <property type="entry name" value="Laminin"/>
    <property type="match status" value="2"/>
</dbReference>
<dbReference type="PROSITE" id="PS50835">
    <property type="entry name" value="IG_LIKE"/>
    <property type="match status" value="2"/>
</dbReference>
<dbReference type="Pfam" id="PF00008">
    <property type="entry name" value="EGF"/>
    <property type="match status" value="1"/>
</dbReference>
<evidence type="ECO:0000256" key="4">
    <source>
        <dbReference type="ARBA" id="ARBA00022729"/>
    </source>
</evidence>
<dbReference type="OMA" id="MEAMNIN"/>
<dbReference type="InterPro" id="IPR013032">
    <property type="entry name" value="EGF-like_CS"/>
</dbReference>
<dbReference type="SMART" id="SM00060">
    <property type="entry name" value="FN3"/>
    <property type="match status" value="3"/>
</dbReference>
<feature type="domain" description="Ig-like" evidence="15">
    <location>
        <begin position="265"/>
        <end position="348"/>
    </location>
</feature>
<dbReference type="InterPro" id="IPR007110">
    <property type="entry name" value="Ig-like_dom"/>
</dbReference>
<feature type="signal peptide" evidence="13">
    <location>
        <begin position="1"/>
        <end position="23"/>
    </location>
</feature>
<dbReference type="SMART" id="SM00179">
    <property type="entry name" value="EGF_CA"/>
    <property type="match status" value="2"/>
</dbReference>
<dbReference type="KEGG" id="spu:100891498"/>
<dbReference type="Pfam" id="PF00047">
    <property type="entry name" value="ig"/>
    <property type="match status" value="2"/>
</dbReference>
<dbReference type="GO" id="GO:0007399">
    <property type="term" value="P:nervous system development"/>
    <property type="evidence" value="ECO:0007669"/>
    <property type="project" value="UniProtKB-ARBA"/>
</dbReference>
<dbReference type="InterPro" id="IPR036179">
    <property type="entry name" value="Ig-like_dom_sf"/>
</dbReference>
<dbReference type="SMART" id="SM00409">
    <property type="entry name" value="IG"/>
    <property type="match status" value="2"/>
</dbReference>
<dbReference type="GO" id="GO:0016020">
    <property type="term" value="C:membrane"/>
    <property type="evidence" value="ECO:0007669"/>
    <property type="project" value="UniProtKB-SubCell"/>
</dbReference>
<keyword evidence="9 11" id="KW-1015">Disulfide bond</keyword>
<dbReference type="GO" id="GO:0005509">
    <property type="term" value="F:calcium ion binding"/>
    <property type="evidence" value="ECO:0007669"/>
    <property type="project" value="InterPro"/>
</dbReference>
<dbReference type="CDD" id="cd00063">
    <property type="entry name" value="FN3"/>
    <property type="match status" value="3"/>
</dbReference>
<dbReference type="GO" id="GO:0071944">
    <property type="term" value="C:cell periphery"/>
    <property type="evidence" value="ECO:0007669"/>
    <property type="project" value="UniProtKB-ARBA"/>
</dbReference>
<dbReference type="CDD" id="cd00054">
    <property type="entry name" value="EGF_CA"/>
    <property type="match status" value="2"/>
</dbReference>
<dbReference type="InterPro" id="IPR000152">
    <property type="entry name" value="EGF-type_Asp/Asn_hydroxyl_site"/>
</dbReference>
<dbReference type="SMART" id="SM00408">
    <property type="entry name" value="IGc2"/>
    <property type="match status" value="2"/>
</dbReference>
<feature type="disulfide bond" evidence="11">
    <location>
        <begin position="89"/>
        <end position="98"/>
    </location>
</feature>
<dbReference type="Pfam" id="PF00041">
    <property type="entry name" value="fn3"/>
    <property type="match status" value="1"/>
</dbReference>
<name>A0A7M7PHQ5_STRPU</name>
<dbReference type="InterPro" id="IPR003599">
    <property type="entry name" value="Ig_sub"/>
</dbReference>
<dbReference type="AlphaFoldDB" id="A0A7M7PHQ5"/>
<dbReference type="PROSITE" id="PS50853">
    <property type="entry name" value="FN3"/>
    <property type="match status" value="3"/>
</dbReference>
<evidence type="ECO:0000256" key="2">
    <source>
        <dbReference type="ARBA" id="ARBA00022536"/>
    </source>
</evidence>
<feature type="domain" description="Ig-like" evidence="15">
    <location>
        <begin position="134"/>
        <end position="242"/>
    </location>
</feature>
<dbReference type="PANTHER" id="PTHR12916">
    <property type="entry name" value="CYTOCHROME C OXIDASE POLYPEPTIDE VIC-2"/>
    <property type="match status" value="1"/>
</dbReference>
<evidence type="ECO:0000256" key="9">
    <source>
        <dbReference type="ARBA" id="ARBA00023157"/>
    </source>
</evidence>
<dbReference type="InParanoid" id="A0A7M7PHQ5"/>
<dbReference type="FunFam" id="2.10.25.10:FF:000247">
    <property type="entry name" value="Delta/notch like EGF repeat containing"/>
    <property type="match status" value="1"/>
</dbReference>
<sequence>MVWRGGRYLCSLLILTAMGPTTTLDIDDCSSGPCMNGGTCMDLVNAYTCSCLDGFNGTHCEFDIRECDSTPCKNNGTCFDATNYYNCTCLPGFIGTYCETICPDGTFGDYCMESCTCVDWANCSNIDGGCTCEPAFEGAVCDRSEVKVTASRTSNDTISKGDDFTLACRVNLAGIDLDEVAWYRDSVELPNETGADYMVDSNPDMGMYSITILVADALDTGTYRCTAVTKENQFNASSEDISADVVVRGKIDLELSKLEDYIQLNQTASLNCTVFSTSNASIAWERNGVRLVNGMNRTRIEPSQEMGTGGTYFFSVLNVSYIVRGDNGIYMCLAFDGAGIMTDSGDFNIFVQEVAELANPEYLNVRSKQLQLVWDFTVQGNDDEINCIAKYGIQDTNETEQDVGGTSPGVPLLDLEPYTTYKFQLICVNLAGSSEPLDFPPERTLAGKPSKPRNVRISEIEARQVFVQWDEPEVENGPIDVYILTARSEKSDYIYPVPGTSASFTGLTPYTIYRIYVRALNFNSEEGTQTSNESVPSESFETLQAAPGEPVGLTVDDSPTECIISWGQPSEPNGVIKKYTLYEEVLKMGTDVVDKTQKVETPATQLQITFMKAGLDPFSIFRYSITASTAPGEGVTATTTDVCETPQGVPVAPQSIPTPNDSGISQTSFTTTLLPYDARNGPISCCEVIVVELQSGDPDLDSSDPSYGPAQIKSYEEAKNTKGTPYRAVVFSNCPANGVLVIGASTGDVSTCNTVGSAGSASRRRRQTTGASTLTAVNGPLNTGGIYSTFVRVYTPSPEDSQMAFYESGPFMVPVTLKSSGTPVTLTIVSVTVIIVLICVIMIFICLRKRKRSRRQRNRSPPTASAGCTTTYCMCTDPLPTNDQTMEAMNINR</sequence>
<keyword evidence="10" id="KW-0325">Glycoprotein</keyword>
<proteinExistence type="predicted"/>
<dbReference type="PROSITE" id="PS00010">
    <property type="entry name" value="ASX_HYDROXYL"/>
    <property type="match status" value="2"/>
</dbReference>
<dbReference type="PROSITE" id="PS00022">
    <property type="entry name" value="EGF_1"/>
    <property type="match status" value="2"/>
</dbReference>
<feature type="domain" description="Fibronectin type-III" evidence="16">
    <location>
        <begin position="356"/>
        <end position="447"/>
    </location>
</feature>
<evidence type="ECO:0000313" key="17">
    <source>
        <dbReference type="EnsemblMetazoa" id="XP_030851636"/>
    </source>
</evidence>
<dbReference type="RefSeq" id="XP_030851636.1">
    <property type="nucleotide sequence ID" value="XM_030995776.1"/>
</dbReference>
<evidence type="ECO:0000256" key="1">
    <source>
        <dbReference type="ARBA" id="ARBA00004167"/>
    </source>
</evidence>
<dbReference type="InterPro" id="IPR036116">
    <property type="entry name" value="FN3_sf"/>
</dbReference>
<keyword evidence="8 12" id="KW-0472">Membrane</keyword>
<dbReference type="SUPFAM" id="SSF49265">
    <property type="entry name" value="Fibronectin type III"/>
    <property type="match status" value="2"/>
</dbReference>
<dbReference type="InterPro" id="IPR000742">
    <property type="entry name" value="EGF"/>
</dbReference>
<feature type="domain" description="Fibronectin type-III" evidence="16">
    <location>
        <begin position="451"/>
        <end position="545"/>
    </location>
</feature>
<dbReference type="InterPro" id="IPR013151">
    <property type="entry name" value="Immunoglobulin_dom"/>
</dbReference>
<keyword evidence="6" id="KW-0106">Calcium</keyword>
<comment type="subcellular location">
    <subcellularLocation>
        <location evidence="1">Membrane</location>
        <topology evidence="1">Single-pass membrane protein</topology>
    </subcellularLocation>
</comment>
<dbReference type="InterPro" id="IPR003598">
    <property type="entry name" value="Ig_sub2"/>
</dbReference>
<evidence type="ECO:0000259" key="14">
    <source>
        <dbReference type="PROSITE" id="PS50026"/>
    </source>
</evidence>
<comment type="caution">
    <text evidence="11">Lacks conserved residue(s) required for the propagation of feature annotation.</text>
</comment>
<keyword evidence="7 12" id="KW-1133">Transmembrane helix</keyword>
<evidence type="ECO:0000256" key="6">
    <source>
        <dbReference type="ARBA" id="ARBA00022837"/>
    </source>
</evidence>
<dbReference type="SUPFAM" id="SSF57196">
    <property type="entry name" value="EGF/Laminin"/>
    <property type="match status" value="2"/>
</dbReference>
<evidence type="ECO:0000259" key="16">
    <source>
        <dbReference type="PROSITE" id="PS50853"/>
    </source>
</evidence>
<dbReference type="PROSITE" id="PS50026">
    <property type="entry name" value="EGF_3"/>
    <property type="match status" value="2"/>
</dbReference>
<keyword evidence="5" id="KW-0677">Repeat</keyword>
<feature type="transmembrane region" description="Helical" evidence="12">
    <location>
        <begin position="824"/>
        <end position="847"/>
    </location>
</feature>
<keyword evidence="2 11" id="KW-0245">EGF-like domain</keyword>
<dbReference type="EnsemblMetazoa" id="XM_030995776">
    <property type="protein sequence ID" value="XP_030851636"/>
    <property type="gene ID" value="LOC100891498"/>
</dbReference>
<evidence type="ECO:0000313" key="18">
    <source>
        <dbReference type="Proteomes" id="UP000007110"/>
    </source>
</evidence>
<organism evidence="17 18">
    <name type="scientific">Strongylocentrotus purpuratus</name>
    <name type="common">Purple sea urchin</name>
    <dbReference type="NCBI Taxonomy" id="7668"/>
    <lineage>
        <taxon>Eukaryota</taxon>
        <taxon>Metazoa</taxon>
        <taxon>Echinodermata</taxon>
        <taxon>Eleutherozoa</taxon>
        <taxon>Echinozoa</taxon>
        <taxon>Echinoidea</taxon>
        <taxon>Euechinoidea</taxon>
        <taxon>Echinacea</taxon>
        <taxon>Camarodonta</taxon>
        <taxon>Echinidea</taxon>
        <taxon>Strongylocentrotidae</taxon>
        <taxon>Strongylocentrotus</taxon>
    </lineage>
</organism>
<dbReference type="GeneID" id="100891498"/>
<evidence type="ECO:0000256" key="11">
    <source>
        <dbReference type="PROSITE-ProRule" id="PRU00076"/>
    </source>
</evidence>
<dbReference type="CDD" id="cd00096">
    <property type="entry name" value="Ig"/>
    <property type="match status" value="1"/>
</dbReference>
<dbReference type="InterPro" id="IPR001881">
    <property type="entry name" value="EGF-like_Ca-bd_dom"/>
</dbReference>
<dbReference type="SMART" id="SM00181">
    <property type="entry name" value="EGF"/>
    <property type="match status" value="2"/>
</dbReference>
<evidence type="ECO:0000256" key="10">
    <source>
        <dbReference type="ARBA" id="ARBA00023180"/>
    </source>
</evidence>
<feature type="domain" description="EGF-like" evidence="14">
    <location>
        <begin position="25"/>
        <end position="61"/>
    </location>
</feature>
<dbReference type="Proteomes" id="UP000007110">
    <property type="component" value="Unassembled WGS sequence"/>
</dbReference>